<gene>
    <name evidence="2" type="ORF">BN381_770002</name>
</gene>
<sequence length="445" mass="48512">MVKRSCARPNLKYAPTGKGVVNHAGARLLADVAEGVGLTDALSDAMAVTRRRKGGHDRGKVLTDLAVMLADDGKSISDLCTLRDQPRLFGEVASTPTAWRTLEAVDGSVIDRINEARATARARAWAAGADPGFYVIDIDATLVGAHSEKEDAKPTYKRGFGFHPLMAYLDATGEALAGMLRPGNAGSNTAADHVTVLDDALFQLPVDPTETEVIMRADSAGCTHEFLKTCRQRDVRFVVGHELNIGIAKVLVSIPEDDWIQAVTSDGTTERDHAVVCEVTDKVDLSAWPDGTRMIARREPCHPGAQLTFTDEEGHRFQVCVTDLADTDISYLEALYRGRGRVEQTIADAKDTGLANLPSASFAINQAWVTVMLCAQDIIAWTQLLCLDGELAGAQPKRLRYCLFHTAGVISRNSRQNTVNLSDSWRWTDQLIDAFDRAHKIRTLT</sequence>
<protein>
    <submittedName>
        <fullName evidence="2">Transposase</fullName>
    </submittedName>
</protein>
<dbReference type="InterPro" id="IPR047960">
    <property type="entry name" value="Transpos_IS1380"/>
</dbReference>
<reference evidence="2 3" key="1">
    <citation type="journal article" date="2013" name="ISME J.">
        <title>Metabolic model for the filamentous 'Candidatus Microthrix parvicella' based on genomic and metagenomic analyses.</title>
        <authorList>
            <person name="Jon McIlroy S."/>
            <person name="Kristiansen R."/>
            <person name="Albertsen M."/>
            <person name="Michael Karst S."/>
            <person name="Rossetti S."/>
            <person name="Lund Nielsen J."/>
            <person name="Tandoi V."/>
            <person name="James Seviour R."/>
            <person name="Nielsen P.H."/>
        </authorList>
    </citation>
    <scope>NUCLEOTIDE SEQUENCE [LARGE SCALE GENOMIC DNA]</scope>
    <source>
        <strain evidence="2 3">RN1</strain>
    </source>
</reference>
<dbReference type="STRING" id="1229780.BN381_770002"/>
<evidence type="ECO:0000259" key="1">
    <source>
        <dbReference type="Pfam" id="PF13701"/>
    </source>
</evidence>
<evidence type="ECO:0000313" key="2">
    <source>
        <dbReference type="EMBL" id="CCM65451.1"/>
    </source>
</evidence>
<comment type="caution">
    <text evidence="2">The sequence shown here is derived from an EMBL/GenBank/DDBJ whole genome shotgun (WGS) entry which is preliminary data.</text>
</comment>
<dbReference type="EMBL" id="CANL01000075">
    <property type="protein sequence ID" value="CCM65451.1"/>
    <property type="molecule type" value="Genomic_DNA"/>
</dbReference>
<dbReference type="Proteomes" id="UP000018291">
    <property type="component" value="Unassembled WGS sequence"/>
</dbReference>
<dbReference type="InterPro" id="IPR025668">
    <property type="entry name" value="Tnp_DDE_dom"/>
</dbReference>
<dbReference type="NCBIfam" id="NF033539">
    <property type="entry name" value="transpos_IS1380"/>
    <property type="match status" value="1"/>
</dbReference>
<proteinExistence type="predicted"/>
<evidence type="ECO:0000313" key="3">
    <source>
        <dbReference type="Proteomes" id="UP000018291"/>
    </source>
</evidence>
<dbReference type="HOGENOM" id="CLU_047698_0_0_11"/>
<dbReference type="Pfam" id="PF13701">
    <property type="entry name" value="DDE_Tnp_1_4"/>
    <property type="match status" value="1"/>
</dbReference>
<dbReference type="AlphaFoldDB" id="R4Z6M4"/>
<name>R4Z6M4_9ACTN</name>
<keyword evidence="3" id="KW-1185">Reference proteome</keyword>
<accession>R4Z6M4</accession>
<feature type="domain" description="Transposase DDE" evidence="1">
    <location>
        <begin position="6"/>
        <end position="440"/>
    </location>
</feature>
<dbReference type="eggNOG" id="COG3385">
    <property type="taxonomic scope" value="Bacteria"/>
</dbReference>
<organism evidence="2 3">
    <name type="scientific">Candidatus Neomicrothrix parvicella RN1</name>
    <dbReference type="NCBI Taxonomy" id="1229780"/>
    <lineage>
        <taxon>Bacteria</taxon>
        <taxon>Bacillati</taxon>
        <taxon>Actinomycetota</taxon>
        <taxon>Acidimicrobiia</taxon>
        <taxon>Acidimicrobiales</taxon>
        <taxon>Microthrixaceae</taxon>
        <taxon>Candidatus Neomicrothrix</taxon>
    </lineage>
</organism>